<dbReference type="Pfam" id="PF02371">
    <property type="entry name" value="Transposase_20"/>
    <property type="match status" value="1"/>
</dbReference>
<dbReference type="SUPFAM" id="SSF48150">
    <property type="entry name" value="DNA-glycosylase"/>
    <property type="match status" value="1"/>
</dbReference>
<dbReference type="PANTHER" id="PTHR33055:SF16">
    <property type="entry name" value="TRANSPOSASE FOR INSERTION SEQUENCE ELEMENT IS1547"/>
    <property type="match status" value="1"/>
</dbReference>
<evidence type="ECO:0000259" key="1">
    <source>
        <dbReference type="Pfam" id="PF02371"/>
    </source>
</evidence>
<dbReference type="GO" id="GO:0004803">
    <property type="term" value="F:transposase activity"/>
    <property type="evidence" value="ECO:0007669"/>
    <property type="project" value="InterPro"/>
</dbReference>
<organism evidence="2 3">
    <name type="scientific">Streptomyces aurantiacus</name>
    <dbReference type="NCBI Taxonomy" id="47760"/>
    <lineage>
        <taxon>Bacteria</taxon>
        <taxon>Bacillati</taxon>
        <taxon>Actinomycetota</taxon>
        <taxon>Actinomycetes</taxon>
        <taxon>Kitasatosporales</taxon>
        <taxon>Streptomycetaceae</taxon>
        <taxon>Streptomyces</taxon>
        <taxon>Streptomyces aurantiacus group</taxon>
    </lineage>
</organism>
<gene>
    <name evidence="2" type="ORF">GCM10017557_71210</name>
</gene>
<dbReference type="PANTHER" id="PTHR33055">
    <property type="entry name" value="TRANSPOSASE FOR INSERTION SEQUENCE ELEMENT IS1111A"/>
    <property type="match status" value="1"/>
</dbReference>
<proteinExistence type="predicted"/>
<evidence type="ECO:0000313" key="3">
    <source>
        <dbReference type="Proteomes" id="UP000516444"/>
    </source>
</evidence>
<reference evidence="2 3" key="1">
    <citation type="journal article" date="2014" name="Int. J. Syst. Evol. Microbiol.">
        <title>Complete genome sequence of Corynebacterium casei LMG S-19264T (=DSM 44701T), isolated from a smear-ripened cheese.</title>
        <authorList>
            <consortium name="US DOE Joint Genome Institute (JGI-PGF)"/>
            <person name="Walter F."/>
            <person name="Albersmeier A."/>
            <person name="Kalinowski J."/>
            <person name="Ruckert C."/>
        </authorList>
    </citation>
    <scope>NUCLEOTIDE SEQUENCE [LARGE SCALE GENOMIC DNA]</scope>
    <source>
        <strain evidence="2 3">JCM 4677</strain>
    </source>
</reference>
<dbReference type="GO" id="GO:0006281">
    <property type="term" value="P:DNA repair"/>
    <property type="evidence" value="ECO:0007669"/>
    <property type="project" value="InterPro"/>
</dbReference>
<evidence type="ECO:0000313" key="2">
    <source>
        <dbReference type="EMBL" id="BCL32262.1"/>
    </source>
</evidence>
<dbReference type="InterPro" id="IPR011257">
    <property type="entry name" value="DNA_glycosylase"/>
</dbReference>
<accession>A0A7G1PB65</accession>
<feature type="domain" description="Transposase IS116/IS110/IS902 C-terminal" evidence="1">
    <location>
        <begin position="81"/>
        <end position="164"/>
    </location>
</feature>
<name>A0A7G1PB65_9ACTN</name>
<sequence length="189" mass="20415">MNQLKAVLANAPAGMREPLDGLAVPRLLAWCTTLAQDGLGAAESAVVHTLRRPARRIQYLDAEIKDALDQMTGLIAQAVPALLQLQGIGPDSAAALLIAAGDNPDRLRGEASFAALCGVSPVEASSGKTSRRRLNRGSNRQATATLFRAVLSRLRWDSATQEYLKRRTAEGLSKREIIRCLKRYLARTA</sequence>
<dbReference type="AlphaFoldDB" id="A0A7G1PB65"/>
<dbReference type="GO" id="GO:0003677">
    <property type="term" value="F:DNA binding"/>
    <property type="evidence" value="ECO:0007669"/>
    <property type="project" value="InterPro"/>
</dbReference>
<dbReference type="OrthoDB" id="4337860at2"/>
<dbReference type="EMBL" id="AP023440">
    <property type="protein sequence ID" value="BCL32262.1"/>
    <property type="molecule type" value="Genomic_DNA"/>
</dbReference>
<dbReference type="RefSeq" id="WP_055513212.1">
    <property type="nucleotide sequence ID" value="NZ_AP023440.1"/>
</dbReference>
<dbReference type="InterPro" id="IPR047650">
    <property type="entry name" value="Transpos_IS110"/>
</dbReference>
<dbReference type="Proteomes" id="UP000516444">
    <property type="component" value="Chromosome"/>
</dbReference>
<dbReference type="GO" id="GO:0006313">
    <property type="term" value="P:DNA transposition"/>
    <property type="evidence" value="ECO:0007669"/>
    <property type="project" value="InterPro"/>
</dbReference>
<dbReference type="KEGG" id="sgm:GCM10017557_71210"/>
<dbReference type="InterPro" id="IPR003346">
    <property type="entry name" value="Transposase_20"/>
</dbReference>
<keyword evidence="3" id="KW-1185">Reference proteome</keyword>
<protein>
    <recommendedName>
        <fullName evidence="1">Transposase IS116/IS110/IS902 C-terminal domain-containing protein</fullName>
    </recommendedName>
</protein>